<evidence type="ECO:0000313" key="8">
    <source>
        <dbReference type="Proteomes" id="UP001153636"/>
    </source>
</evidence>
<dbReference type="EMBL" id="OV651824">
    <property type="protein sequence ID" value="CAH1102030.1"/>
    <property type="molecule type" value="Genomic_DNA"/>
</dbReference>
<comment type="subunit">
    <text evidence="1">Self-associates forming complexes of several hundred monomers.</text>
</comment>
<protein>
    <recommendedName>
        <fullName evidence="2">Regulatory protein zeste</fullName>
    </recommendedName>
</protein>
<comment type="function">
    <text evidence="5">Involved in transvection phenomena (= synapsis-dependent gene expression), where the synaptic pairing of chromosomes carrying genes with which zeste interacts influences the expression of these genes. Zeste binds to DNA and stimulates transcription from a nearby promoter.</text>
</comment>
<dbReference type="PANTHER" id="PTHR21411">
    <property type="entry name" value="APONTIC"/>
    <property type="match status" value="1"/>
</dbReference>
<dbReference type="AlphaFoldDB" id="A0A9P0CM27"/>
<proteinExistence type="predicted"/>
<dbReference type="OrthoDB" id="6783928at2759"/>
<evidence type="ECO:0000256" key="1">
    <source>
        <dbReference type="ARBA" id="ARBA00011764"/>
    </source>
</evidence>
<evidence type="ECO:0000259" key="6">
    <source>
        <dbReference type="Pfam" id="PF13873"/>
    </source>
</evidence>
<name>A0A9P0CM27_9CUCU</name>
<keyword evidence="4" id="KW-0804">Transcription</keyword>
<evidence type="ECO:0000256" key="3">
    <source>
        <dbReference type="ARBA" id="ARBA00023015"/>
    </source>
</evidence>
<organism evidence="7 8">
    <name type="scientific">Psylliodes chrysocephalus</name>
    <dbReference type="NCBI Taxonomy" id="3402493"/>
    <lineage>
        <taxon>Eukaryota</taxon>
        <taxon>Metazoa</taxon>
        <taxon>Ecdysozoa</taxon>
        <taxon>Arthropoda</taxon>
        <taxon>Hexapoda</taxon>
        <taxon>Insecta</taxon>
        <taxon>Pterygota</taxon>
        <taxon>Neoptera</taxon>
        <taxon>Endopterygota</taxon>
        <taxon>Coleoptera</taxon>
        <taxon>Polyphaga</taxon>
        <taxon>Cucujiformia</taxon>
        <taxon>Chrysomeloidea</taxon>
        <taxon>Chrysomelidae</taxon>
        <taxon>Galerucinae</taxon>
        <taxon>Alticini</taxon>
        <taxon>Psylliodes</taxon>
    </lineage>
</organism>
<feature type="domain" description="Myb/SANT-like DNA-binding" evidence="6">
    <location>
        <begin position="9"/>
        <end position="88"/>
    </location>
</feature>
<evidence type="ECO:0000313" key="7">
    <source>
        <dbReference type="EMBL" id="CAH1102030.1"/>
    </source>
</evidence>
<evidence type="ECO:0000256" key="2">
    <source>
        <dbReference type="ARBA" id="ARBA00016807"/>
    </source>
</evidence>
<dbReference type="Proteomes" id="UP001153636">
    <property type="component" value="Chromosome 12"/>
</dbReference>
<keyword evidence="3" id="KW-0805">Transcription regulation</keyword>
<keyword evidence="8" id="KW-1185">Reference proteome</keyword>
<dbReference type="InterPro" id="IPR028002">
    <property type="entry name" value="Myb_DNA-bind_5"/>
</dbReference>
<dbReference type="PANTHER" id="PTHR21411:SF0">
    <property type="entry name" value="REGULATORY PROTEIN ZESTE"/>
    <property type="match status" value="1"/>
</dbReference>
<gene>
    <name evidence="7" type="ORF">PSYICH_LOCUS3400</name>
</gene>
<sequence length="294" mass="33551">MNDKPKRPRAENFSINEKALLINLAAKYCNILENKRTDHISTKQKNDAWDSITKEFNSNSIVNNNRNKDSLKRLYESKKKEVRKRVADENVEIKKTGGGIPPKIPNDPCQDVLMSIMNKKTLYGLNSPWGGDSSTQGTVDDVPEVICELNLAGPSKPSMMCNQSSWKKYTPVDLKSPLHPALKTASCDNDVVINNLQQTPDLNHNKNNEVLQDNRQPRVQLDVGRRRPMQTVRALTSSDLAKKYNELIDKKLHIANFQETKVKQDIEEGKIRKRLLQLEVLLKRKQLNSLDKKN</sequence>
<dbReference type="Pfam" id="PF13873">
    <property type="entry name" value="Myb_DNA-bind_5"/>
    <property type="match status" value="1"/>
</dbReference>
<evidence type="ECO:0000256" key="5">
    <source>
        <dbReference type="ARBA" id="ARBA00025466"/>
    </source>
</evidence>
<evidence type="ECO:0000256" key="4">
    <source>
        <dbReference type="ARBA" id="ARBA00023163"/>
    </source>
</evidence>
<accession>A0A9P0CM27</accession>
<reference evidence="7" key="1">
    <citation type="submission" date="2022-01" db="EMBL/GenBank/DDBJ databases">
        <authorList>
            <person name="King R."/>
        </authorList>
    </citation>
    <scope>NUCLEOTIDE SEQUENCE</scope>
</reference>